<protein>
    <recommendedName>
        <fullName evidence="1">Sporulation stage II protein D amidase enhancer LytB N-terminal domain-containing protein</fullName>
    </recommendedName>
</protein>
<dbReference type="AlphaFoldDB" id="A0A381T1H1"/>
<reference evidence="2" key="1">
    <citation type="submission" date="2018-05" db="EMBL/GenBank/DDBJ databases">
        <authorList>
            <person name="Lanie J.A."/>
            <person name="Ng W.-L."/>
            <person name="Kazmierczak K.M."/>
            <person name="Andrzejewski T.M."/>
            <person name="Davidsen T.M."/>
            <person name="Wayne K.J."/>
            <person name="Tettelin H."/>
            <person name="Glass J.I."/>
            <person name="Rusch D."/>
            <person name="Podicherti R."/>
            <person name="Tsui H.-C.T."/>
            <person name="Winkler M.E."/>
        </authorList>
    </citation>
    <scope>NUCLEOTIDE SEQUENCE</scope>
</reference>
<gene>
    <name evidence="2" type="ORF">METZ01_LOCUS60347</name>
</gene>
<feature type="domain" description="Sporulation stage II protein D amidase enhancer LytB N-terminal" evidence="1">
    <location>
        <begin position="105"/>
        <end position="194"/>
    </location>
</feature>
<dbReference type="Pfam" id="PF08486">
    <property type="entry name" value="SpoIID"/>
    <property type="match status" value="1"/>
</dbReference>
<organism evidence="2">
    <name type="scientific">marine metagenome</name>
    <dbReference type="NCBI Taxonomy" id="408172"/>
    <lineage>
        <taxon>unclassified sequences</taxon>
        <taxon>metagenomes</taxon>
        <taxon>ecological metagenomes</taxon>
    </lineage>
</organism>
<accession>A0A381T1H1</accession>
<dbReference type="GO" id="GO:0030435">
    <property type="term" value="P:sporulation resulting in formation of a cellular spore"/>
    <property type="evidence" value="ECO:0007669"/>
    <property type="project" value="InterPro"/>
</dbReference>
<dbReference type="EMBL" id="UINC01003574">
    <property type="protein sequence ID" value="SVA07493.1"/>
    <property type="molecule type" value="Genomic_DNA"/>
</dbReference>
<evidence type="ECO:0000313" key="2">
    <source>
        <dbReference type="EMBL" id="SVA07493.1"/>
    </source>
</evidence>
<sequence length="403" mass="44952">MPQREPVLRIGIILPIDKLKKVTISFTDSTLYQIETEKQLNPPSEVPDRLDVSVNDVDMIIRKTVDVFDEHGITIHDVPAGRGFHWEKTIDVTVPGNVYITNQKDYLQVTNEVPLEQYLACVAVSEMSARCPSSFLEAQITAARSWLLANRGENHPDLQIDVCNDDCCQRYQGINNFSEDARQSTEACRGQVLTIKGDICDARYSKSCGGITEAGANVWPQKDLDYLVSIEDGEPAFCGPGFMPEANLPEYLGSVDEHRSYFRWDFEILQEELTDHMNKIHSLNGKAVLGIENEKRGPSGRIISCDLVYLDSNNQQQSKYLESEYAIRQTLSPSFLFSSAFKMNLQNIQKGIPGSFSFEGKGWGHGAGMCQIGALGMALSGSTAESILTHYFPKAKLTRIYSS</sequence>
<evidence type="ECO:0000259" key="1">
    <source>
        <dbReference type="Pfam" id="PF08486"/>
    </source>
</evidence>
<dbReference type="NCBIfam" id="TIGR02669">
    <property type="entry name" value="SpoIID_LytB"/>
    <property type="match status" value="1"/>
</dbReference>
<dbReference type="InterPro" id="IPR013486">
    <property type="entry name" value="SpoIID/LytB"/>
</dbReference>
<name>A0A381T1H1_9ZZZZ</name>
<dbReference type="InterPro" id="IPR013693">
    <property type="entry name" value="SpoIID/LytB_N"/>
</dbReference>
<proteinExistence type="predicted"/>